<feature type="transmembrane region" description="Helical" evidence="6">
    <location>
        <begin position="109"/>
        <end position="133"/>
    </location>
</feature>
<proteinExistence type="inferred from homology"/>
<feature type="transmembrane region" description="Helical" evidence="6">
    <location>
        <begin position="65"/>
        <end position="89"/>
    </location>
</feature>
<feature type="transmembrane region" description="Helical" evidence="6">
    <location>
        <begin position="32"/>
        <end position="53"/>
    </location>
</feature>
<keyword evidence="4 6" id="KW-0472">Membrane</keyword>
<evidence type="ECO:0000256" key="2">
    <source>
        <dbReference type="ARBA" id="ARBA00022692"/>
    </source>
</evidence>
<feature type="domain" description="Rhodopsin" evidence="7">
    <location>
        <begin position="49"/>
        <end position="300"/>
    </location>
</feature>
<feature type="transmembrane region" description="Helical" evidence="6">
    <location>
        <begin position="237"/>
        <end position="263"/>
    </location>
</feature>
<dbReference type="GO" id="GO:0016020">
    <property type="term" value="C:membrane"/>
    <property type="evidence" value="ECO:0007669"/>
    <property type="project" value="UniProtKB-SubCell"/>
</dbReference>
<evidence type="ECO:0000256" key="3">
    <source>
        <dbReference type="ARBA" id="ARBA00022989"/>
    </source>
</evidence>
<evidence type="ECO:0000256" key="6">
    <source>
        <dbReference type="SAM" id="Phobius"/>
    </source>
</evidence>
<evidence type="ECO:0000313" key="8">
    <source>
        <dbReference type="EMBL" id="TID24545.1"/>
    </source>
</evidence>
<gene>
    <name evidence="8" type="ORF">E6O75_ATG02910</name>
</gene>
<dbReference type="Proteomes" id="UP000298493">
    <property type="component" value="Unassembled WGS sequence"/>
</dbReference>
<organism evidence="8 9">
    <name type="scientific">Venturia nashicola</name>
    <dbReference type="NCBI Taxonomy" id="86259"/>
    <lineage>
        <taxon>Eukaryota</taxon>
        <taxon>Fungi</taxon>
        <taxon>Dikarya</taxon>
        <taxon>Ascomycota</taxon>
        <taxon>Pezizomycotina</taxon>
        <taxon>Dothideomycetes</taxon>
        <taxon>Pleosporomycetidae</taxon>
        <taxon>Venturiales</taxon>
        <taxon>Venturiaceae</taxon>
        <taxon>Venturia</taxon>
    </lineage>
</organism>
<dbReference type="EMBL" id="SNSC02000005">
    <property type="protein sequence ID" value="TID24545.1"/>
    <property type="molecule type" value="Genomic_DNA"/>
</dbReference>
<feature type="transmembrane region" description="Helical" evidence="6">
    <location>
        <begin position="145"/>
        <end position="167"/>
    </location>
</feature>
<evidence type="ECO:0000259" key="7">
    <source>
        <dbReference type="Pfam" id="PF20684"/>
    </source>
</evidence>
<evidence type="ECO:0000256" key="1">
    <source>
        <dbReference type="ARBA" id="ARBA00004141"/>
    </source>
</evidence>
<name>A0A4Z1P8F1_9PEZI</name>
<dbReference type="Pfam" id="PF20684">
    <property type="entry name" value="Fung_rhodopsin"/>
    <property type="match status" value="1"/>
</dbReference>
<dbReference type="PANTHER" id="PTHR33048">
    <property type="entry name" value="PTH11-LIKE INTEGRAL MEMBRANE PROTEIN (AFU_ORTHOLOGUE AFUA_5G11245)"/>
    <property type="match status" value="1"/>
</dbReference>
<protein>
    <recommendedName>
        <fullName evidence="7">Rhodopsin domain-containing protein</fullName>
    </recommendedName>
</protein>
<evidence type="ECO:0000256" key="5">
    <source>
        <dbReference type="ARBA" id="ARBA00038359"/>
    </source>
</evidence>
<keyword evidence="9" id="KW-1185">Reference proteome</keyword>
<comment type="similarity">
    <text evidence="5">Belongs to the SAT4 family.</text>
</comment>
<dbReference type="AlphaFoldDB" id="A0A4Z1P8F1"/>
<sequence>MSGGVHPPIETVVAWSKIANPSNPSQTRGWELVVLVVILFSITIFTVVARLWARLKVQHNAGLDDIIVVVTMIPTTGLALAIALASRLYGHNRHVWDLSPSMTVNSRKITMVISALYVISTSLTKISILLFYRRMSDRVSKAFRFAVHACIVFVVAYMITFLTTLFLTCRPINAYWNQVYIPWALSHEEGVDYHCLNEPADLLAASAISIVQDFLVCGMPTLLFWKLKLPRRQKIALAAVFGIGFFLCITGILRVIYITNIFFHTYDTTWATEPVWVWTAVEAHLAIVCASAPALKVFFKQYLNVSSITGSWRDASRLRSFFRKGYEEKAGLATFGTSSTAAGDIELGKIKVVCEVDIDTEHKRIDSHDGSVLR</sequence>
<dbReference type="InterPro" id="IPR049326">
    <property type="entry name" value="Rhodopsin_dom_fungi"/>
</dbReference>
<dbReference type="PANTHER" id="PTHR33048:SF129">
    <property type="entry name" value="INTEGRAL MEMBRANE PROTEIN-RELATED"/>
    <property type="match status" value="1"/>
</dbReference>
<dbReference type="STRING" id="86259.A0A4Z1P8F1"/>
<keyword evidence="2 6" id="KW-0812">Transmembrane</keyword>
<feature type="transmembrane region" description="Helical" evidence="6">
    <location>
        <begin position="202"/>
        <end position="225"/>
    </location>
</feature>
<dbReference type="InterPro" id="IPR052337">
    <property type="entry name" value="SAT4-like"/>
</dbReference>
<keyword evidence="3 6" id="KW-1133">Transmembrane helix</keyword>
<reference evidence="8 9" key="1">
    <citation type="submission" date="2019-04" db="EMBL/GenBank/DDBJ databases">
        <title>High contiguity whole genome sequence and gene annotation resource for two Venturia nashicola isolates.</title>
        <authorList>
            <person name="Prokchorchik M."/>
            <person name="Won K."/>
            <person name="Lee Y."/>
            <person name="Choi E.D."/>
            <person name="Segonzac C."/>
            <person name="Sohn K.H."/>
        </authorList>
    </citation>
    <scope>NUCLEOTIDE SEQUENCE [LARGE SCALE GENOMIC DNA]</scope>
    <source>
        <strain evidence="8 9">PRI2</strain>
    </source>
</reference>
<accession>A0A4Z1P8F1</accession>
<comment type="subcellular location">
    <subcellularLocation>
        <location evidence="1">Membrane</location>
        <topology evidence="1">Multi-pass membrane protein</topology>
    </subcellularLocation>
</comment>
<evidence type="ECO:0000313" key="9">
    <source>
        <dbReference type="Proteomes" id="UP000298493"/>
    </source>
</evidence>
<comment type="caution">
    <text evidence="8">The sequence shown here is derived from an EMBL/GenBank/DDBJ whole genome shotgun (WGS) entry which is preliminary data.</text>
</comment>
<evidence type="ECO:0000256" key="4">
    <source>
        <dbReference type="ARBA" id="ARBA00023136"/>
    </source>
</evidence>